<comment type="caution">
    <text evidence="4">The sequence shown here is derived from an EMBL/GenBank/DDBJ whole genome shotgun (WGS) entry which is preliminary data.</text>
</comment>
<dbReference type="AlphaFoldDB" id="A0A9Q0AM03"/>
<evidence type="ECO:0000256" key="2">
    <source>
        <dbReference type="SAM" id="MobiDB-lite"/>
    </source>
</evidence>
<keyword evidence="5" id="KW-1185">Reference proteome</keyword>
<gene>
    <name evidence="4" type="ORF">JX265_008987</name>
</gene>
<dbReference type="Gene3D" id="3.40.50.300">
    <property type="entry name" value="P-loop containing nucleotide triphosphate hydrolases"/>
    <property type="match status" value="1"/>
</dbReference>
<evidence type="ECO:0000313" key="4">
    <source>
        <dbReference type="EMBL" id="KAI1862941.1"/>
    </source>
</evidence>
<dbReference type="EMBL" id="JAFIMR010000026">
    <property type="protein sequence ID" value="KAI1862941.1"/>
    <property type="molecule type" value="Genomic_DNA"/>
</dbReference>
<name>A0A9Q0AM03_9PEZI</name>
<dbReference type="InterPro" id="IPR036770">
    <property type="entry name" value="Ankyrin_rpt-contain_sf"/>
</dbReference>
<dbReference type="SUPFAM" id="SSF48403">
    <property type="entry name" value="Ankyrin repeat"/>
    <property type="match status" value="1"/>
</dbReference>
<feature type="domain" description="Nephrocystin 3-like N-terminal" evidence="3">
    <location>
        <begin position="329"/>
        <end position="496"/>
    </location>
</feature>
<reference evidence="4" key="1">
    <citation type="submission" date="2021-03" db="EMBL/GenBank/DDBJ databases">
        <title>Revisited historic fungal species revealed as producer of novel bioactive compounds through whole genome sequencing and comparative genomics.</title>
        <authorList>
            <person name="Vignolle G.A."/>
            <person name="Hochenegger N."/>
            <person name="Mach R.L."/>
            <person name="Mach-Aigner A.R."/>
            <person name="Javad Rahimi M."/>
            <person name="Salim K.A."/>
            <person name="Chan C.M."/>
            <person name="Lim L.B.L."/>
            <person name="Cai F."/>
            <person name="Druzhinina I.S."/>
            <person name="U'Ren J.M."/>
            <person name="Derntl C."/>
        </authorList>
    </citation>
    <scope>NUCLEOTIDE SEQUENCE</scope>
    <source>
        <strain evidence="4">TUCIM 5799</strain>
    </source>
</reference>
<dbReference type="PANTHER" id="PTHR10039">
    <property type="entry name" value="AMELOGENIN"/>
    <property type="match status" value="1"/>
</dbReference>
<dbReference type="SMART" id="SM00248">
    <property type="entry name" value="ANK"/>
    <property type="match status" value="4"/>
</dbReference>
<protein>
    <recommendedName>
        <fullName evidence="3">Nephrocystin 3-like N-terminal domain-containing protein</fullName>
    </recommendedName>
</protein>
<dbReference type="Gene3D" id="1.25.40.20">
    <property type="entry name" value="Ankyrin repeat-containing domain"/>
    <property type="match status" value="1"/>
</dbReference>
<accession>A0A9Q0AM03</accession>
<evidence type="ECO:0000256" key="1">
    <source>
        <dbReference type="ARBA" id="ARBA00022737"/>
    </source>
</evidence>
<keyword evidence="1" id="KW-0677">Repeat</keyword>
<dbReference type="InterPro" id="IPR056884">
    <property type="entry name" value="NPHP3-like_N"/>
</dbReference>
<dbReference type="Pfam" id="PF24883">
    <property type="entry name" value="NPHP3_N"/>
    <property type="match status" value="1"/>
</dbReference>
<dbReference type="InterPro" id="IPR027417">
    <property type="entry name" value="P-loop_NTPase"/>
</dbReference>
<organism evidence="4 5">
    <name type="scientific">Neoarthrinium moseri</name>
    <dbReference type="NCBI Taxonomy" id="1658444"/>
    <lineage>
        <taxon>Eukaryota</taxon>
        <taxon>Fungi</taxon>
        <taxon>Dikarya</taxon>
        <taxon>Ascomycota</taxon>
        <taxon>Pezizomycotina</taxon>
        <taxon>Sordariomycetes</taxon>
        <taxon>Xylariomycetidae</taxon>
        <taxon>Amphisphaeriales</taxon>
        <taxon>Apiosporaceae</taxon>
        <taxon>Neoarthrinium</taxon>
    </lineage>
</organism>
<evidence type="ECO:0000313" key="5">
    <source>
        <dbReference type="Proteomes" id="UP000829685"/>
    </source>
</evidence>
<dbReference type="InterPro" id="IPR002110">
    <property type="entry name" value="Ankyrin_rpt"/>
</dbReference>
<feature type="region of interest" description="Disordered" evidence="2">
    <location>
        <begin position="40"/>
        <end position="71"/>
    </location>
</feature>
<dbReference type="SUPFAM" id="SSF52540">
    <property type="entry name" value="P-loop containing nucleoside triphosphate hydrolases"/>
    <property type="match status" value="1"/>
</dbReference>
<dbReference type="Pfam" id="PF12796">
    <property type="entry name" value="Ank_2"/>
    <property type="match status" value="1"/>
</dbReference>
<dbReference type="Proteomes" id="UP000829685">
    <property type="component" value="Unassembled WGS sequence"/>
</dbReference>
<evidence type="ECO:0000259" key="3">
    <source>
        <dbReference type="Pfam" id="PF24883"/>
    </source>
</evidence>
<dbReference type="PANTHER" id="PTHR10039:SF10">
    <property type="entry name" value="NACHT DOMAIN-CONTAINING PROTEIN"/>
    <property type="match status" value="1"/>
</dbReference>
<proteinExistence type="predicted"/>
<sequence>MPTSTPRETKSNGRFARFCRKIGRKRSNLETSDVIRSDQMAVSSHLTRNDKHTDPIVPFSQAPGGRRSSISTQHTVAGGHLSTDVVIMQDNSDTDHIDAESLALDIWSAAYREAVENSPDERIQKLILKGENAGQLLRQLEHDEDGLVENSLFRRGIHCLKTVQEPTVGTAFGVLKSVTAVAISVSSLDRPFAQQIANMLRQVPIIDECDILGQKLEKSDGIHDALVLVYTNLLDFYVAAFETLTASDFKFVKGVIVENQRMPGLVSEFLDHVKQLKSHIGNATLRVVQELKDLIKDTRIETLLRTENTRLQDSLHDKWQHEKQRAQEACSWFVNEPLFLDWFHSTKSELLLFCCNLGSGKTVTMSYVIDTIIQRNQNELPRALINYHYCKSDNTGDSIKIYSNLVLQLLNRQKALKKNFLEWEREVRSLGIHSPTDNVRKLGQFYLDSVAGLDRPLFIIIDGLDECDQDSRDQLLELFQEILQGKSRVKILCSTRPMPSILKKLGSIAQIRHTPDKHRDDILVEHFVRQKLGDRDPEVQELVTNKLSEMVQGSAIWVQMTVKYIQASGTHDFYHMRELLRTLPPPEELSTMYYKLFTSSIQDQGDNRLIASSALEVLAVCCRPLSIDELEWAVAMVTRKDIVTVEDLRKAVNPKRVMTLIGPFIDQFDEGDRKKRQIRVVHQSLKEVVIQNEPMSWSSHEYRLSPADESPFPRKGQLEAKILQGCVRYLLLHEIDTRSLLSEKDQDIATLRSAMPFGTMNDIDEDEDTEGKYIGEETFDPMDIGFGGFFTLWLFREAMSHWDKSENKERDLLFAFLVGLARKVVDIMVEKQWGNELLCQVAKMGCLPIIEMLFDEAAHNAGLKEELLRDRIRDPQARPGEWGTHQSVGEAVLHNHVNIVVFLLEQEGIDAHKRHSNKNGYIVLHLLARNLNPEMVQLLASHLQEDINQVENDETALTRILFSTVGAKNRFLCAQILLQAGADPAIPDNRPFRRAVKTNDYDMCRLMVDIGHADHLSVMAKDEKGHYYLKDHMHDRTLEPAMIRDLCSLARLVQDRPPRS</sequence>